<evidence type="ECO:0000256" key="1">
    <source>
        <dbReference type="ARBA" id="ARBA00004651"/>
    </source>
</evidence>
<dbReference type="RefSeq" id="WP_138578777.1">
    <property type="nucleotide sequence ID" value="NZ_CP040818.1"/>
</dbReference>
<reference evidence="10 11" key="1">
    <citation type="submission" date="2019-06" db="EMBL/GenBank/DDBJ databases">
        <title>Genome sequence of Rhodobacteraceae bacterium D4M1.</title>
        <authorList>
            <person name="Cao J."/>
        </authorList>
    </citation>
    <scope>NUCLEOTIDE SEQUENCE [LARGE SCALE GENOMIC DNA]</scope>
    <source>
        <strain evidence="10 11">D4M1</strain>
    </source>
</reference>
<feature type="transmembrane region" description="Helical" evidence="8">
    <location>
        <begin position="41"/>
        <end position="70"/>
    </location>
</feature>
<accession>A0A5B8FG85</accession>
<evidence type="ECO:0000256" key="5">
    <source>
        <dbReference type="ARBA" id="ARBA00022692"/>
    </source>
</evidence>
<evidence type="ECO:0000259" key="9">
    <source>
        <dbReference type="PROSITE" id="PS50928"/>
    </source>
</evidence>
<sequence>MTSLPDTSAFPHDAQARDGLFDAHAQARSIRREELRDRLSLFALSLPALLLVGALVFLPVGWLFGLSFVSEGQFTFLHYQRLLEPAYRNIFAQTFQISFLVTALALLLGYPLSYLLSQMPQRAAAILMIFVMLPFWTSILVRTYAWMVLLQRRGLINGWLIDLGLIDTPLRLVNNYTGTVIGMLHVMLPFMVLPLVSSLRAVDVSLMRAASNLGAGPVKAFWTVFFPLSLPGVIAGSLLVFVLCLGFYVTPALLGGGKVIMVSMKIQQNAAMYFDWGAASALGVVLLGITVALFWLLGRVTRIERVFGGL</sequence>
<comment type="similarity">
    <text evidence="2">Belongs to the binding-protein-dependent transport system permease family. CysTW subfamily.</text>
</comment>
<keyword evidence="11" id="KW-1185">Reference proteome</keyword>
<evidence type="ECO:0000256" key="6">
    <source>
        <dbReference type="ARBA" id="ARBA00022989"/>
    </source>
</evidence>
<gene>
    <name evidence="10" type="ORF">FDP22_01270</name>
</gene>
<keyword evidence="7 8" id="KW-0472">Membrane</keyword>
<name>A0A5B8FG85_9RHOB</name>
<evidence type="ECO:0000256" key="7">
    <source>
        <dbReference type="ARBA" id="ARBA00023136"/>
    </source>
</evidence>
<keyword evidence="6 8" id="KW-1133">Transmembrane helix</keyword>
<keyword evidence="3" id="KW-0813">Transport</keyword>
<dbReference type="GO" id="GO:0005886">
    <property type="term" value="C:plasma membrane"/>
    <property type="evidence" value="ECO:0007669"/>
    <property type="project" value="UniProtKB-SubCell"/>
</dbReference>
<comment type="subcellular location">
    <subcellularLocation>
        <location evidence="1">Cell membrane</location>
        <topology evidence="1">Multi-pass membrane protein</topology>
    </subcellularLocation>
</comment>
<feature type="transmembrane region" description="Helical" evidence="8">
    <location>
        <begin position="124"/>
        <end position="145"/>
    </location>
</feature>
<evidence type="ECO:0000256" key="2">
    <source>
        <dbReference type="ARBA" id="ARBA00007069"/>
    </source>
</evidence>
<evidence type="ECO:0000313" key="11">
    <source>
        <dbReference type="Proteomes" id="UP000305888"/>
    </source>
</evidence>
<feature type="transmembrane region" description="Helical" evidence="8">
    <location>
        <begin position="220"/>
        <end position="250"/>
    </location>
</feature>
<dbReference type="PROSITE" id="PS50928">
    <property type="entry name" value="ABC_TM1"/>
    <property type="match status" value="1"/>
</dbReference>
<keyword evidence="5 8" id="KW-0812">Transmembrane</keyword>
<evidence type="ECO:0000256" key="4">
    <source>
        <dbReference type="ARBA" id="ARBA00022475"/>
    </source>
</evidence>
<dbReference type="InterPro" id="IPR035906">
    <property type="entry name" value="MetI-like_sf"/>
</dbReference>
<dbReference type="SUPFAM" id="SSF161098">
    <property type="entry name" value="MetI-like"/>
    <property type="match status" value="1"/>
</dbReference>
<evidence type="ECO:0000256" key="3">
    <source>
        <dbReference type="ARBA" id="ARBA00022448"/>
    </source>
</evidence>
<dbReference type="InterPro" id="IPR000515">
    <property type="entry name" value="MetI-like"/>
</dbReference>
<dbReference type="PANTHER" id="PTHR42929:SF5">
    <property type="entry name" value="ABC TRANSPORTER PERMEASE PROTEIN"/>
    <property type="match status" value="1"/>
</dbReference>
<evidence type="ECO:0000313" key="10">
    <source>
        <dbReference type="EMBL" id="QDL90538.1"/>
    </source>
</evidence>
<keyword evidence="4" id="KW-1003">Cell membrane</keyword>
<feature type="transmembrane region" description="Helical" evidence="8">
    <location>
        <begin position="270"/>
        <end position="297"/>
    </location>
</feature>
<dbReference type="PANTHER" id="PTHR42929">
    <property type="entry name" value="INNER MEMBRANE ABC TRANSPORTER PERMEASE PROTEIN YDCU-RELATED-RELATED"/>
    <property type="match status" value="1"/>
</dbReference>
<dbReference type="CDD" id="cd06261">
    <property type="entry name" value="TM_PBP2"/>
    <property type="match status" value="1"/>
</dbReference>
<dbReference type="GO" id="GO:0055085">
    <property type="term" value="P:transmembrane transport"/>
    <property type="evidence" value="ECO:0007669"/>
    <property type="project" value="InterPro"/>
</dbReference>
<dbReference type="EMBL" id="CP040818">
    <property type="protein sequence ID" value="QDL90538.1"/>
    <property type="molecule type" value="Genomic_DNA"/>
</dbReference>
<evidence type="ECO:0000256" key="8">
    <source>
        <dbReference type="SAM" id="Phobius"/>
    </source>
</evidence>
<feature type="transmembrane region" description="Helical" evidence="8">
    <location>
        <begin position="90"/>
        <end position="112"/>
    </location>
</feature>
<dbReference type="Proteomes" id="UP000305888">
    <property type="component" value="Chromosome"/>
</dbReference>
<dbReference type="KEGG" id="ppru:FDP22_01270"/>
<protein>
    <submittedName>
        <fullName evidence="10">ABC transporter permease</fullName>
    </submittedName>
</protein>
<dbReference type="OrthoDB" id="9807047at2"/>
<feature type="transmembrane region" description="Helical" evidence="8">
    <location>
        <begin position="180"/>
        <end position="199"/>
    </location>
</feature>
<feature type="domain" description="ABC transmembrane type-1" evidence="9">
    <location>
        <begin position="91"/>
        <end position="297"/>
    </location>
</feature>
<dbReference type="Gene3D" id="1.10.3720.10">
    <property type="entry name" value="MetI-like"/>
    <property type="match status" value="1"/>
</dbReference>
<proteinExistence type="inferred from homology"/>
<dbReference type="AlphaFoldDB" id="A0A5B8FG85"/>
<organism evidence="10 11">
    <name type="scientific">Paroceanicella profunda</name>
    <dbReference type="NCBI Taxonomy" id="2579971"/>
    <lineage>
        <taxon>Bacteria</taxon>
        <taxon>Pseudomonadati</taxon>
        <taxon>Pseudomonadota</taxon>
        <taxon>Alphaproteobacteria</taxon>
        <taxon>Rhodobacterales</taxon>
        <taxon>Paracoccaceae</taxon>
        <taxon>Paroceanicella</taxon>
    </lineage>
</organism>